<feature type="transmembrane region" description="Helical" evidence="1">
    <location>
        <begin position="41"/>
        <end position="62"/>
    </location>
</feature>
<name>T0F5C4_9LEPT</name>
<dbReference type="EMBL" id="AHMO02000007">
    <property type="protein sequence ID" value="EQA46330.1"/>
    <property type="molecule type" value="Genomic_DNA"/>
</dbReference>
<comment type="caution">
    <text evidence="2">The sequence shown here is derived from an EMBL/GenBank/DDBJ whole genome shotgun (WGS) entry which is preliminary data.</text>
</comment>
<accession>T0F5C4</accession>
<dbReference type="STRING" id="1049789.LEP1GSC050_0522"/>
<proteinExistence type="predicted"/>
<reference evidence="2" key="1">
    <citation type="submission" date="2013-05" db="EMBL/GenBank/DDBJ databases">
        <authorList>
            <person name="Harkins D.M."/>
            <person name="Durkin A.S."/>
            <person name="Brinkac L.M."/>
            <person name="Haft D.H."/>
            <person name="Selengut J.D."/>
            <person name="Sanka R."/>
            <person name="DePew J."/>
            <person name="Purushe J."/>
            <person name="Hartskeerl R.A."/>
            <person name="Ahmed A."/>
            <person name="van der Linden H."/>
            <person name="Goris M.G.A."/>
            <person name="Vinetz J.M."/>
            <person name="Sutton G.G."/>
            <person name="Nierman W.C."/>
            <person name="Fouts D.E."/>
        </authorList>
    </citation>
    <scope>NUCLEOTIDE SEQUENCE [LARGE SCALE GENOMIC DNA]</scope>
    <source>
        <strain evidence="2">5399</strain>
    </source>
</reference>
<evidence type="ECO:0000313" key="3">
    <source>
        <dbReference type="Proteomes" id="UP000015454"/>
    </source>
</evidence>
<organism evidence="2 3">
    <name type="scientific">Leptospira broomii serovar Hurstbridge str. 5399</name>
    <dbReference type="NCBI Taxonomy" id="1049789"/>
    <lineage>
        <taxon>Bacteria</taxon>
        <taxon>Pseudomonadati</taxon>
        <taxon>Spirochaetota</taxon>
        <taxon>Spirochaetia</taxon>
        <taxon>Leptospirales</taxon>
        <taxon>Leptospiraceae</taxon>
        <taxon>Leptospira</taxon>
    </lineage>
</organism>
<sequence length="429" mass="49998">MSLRLHAQTRAKCFARAGLRPASFVRRHWHKNMTQEELVKIAPLINASIAWLALIVSSFTLYQTFLRKFDPRVFVSPNLKIKFKESEATPNKHIIDFVCCDISISNSKNAYGVIDAILLRIYSSKALSPFSITLFGSELANLDEKEYNRFVPIVLAPKSFLSKVIKFSTTSENVTNAAQLKKGSFYYFEIYYKLEKRKKLKLARRIFVYDKTFHRSESDLAEFIAFDYKSEQSNIIRFLPPFKSEPFNSVSGEELYYLLARAKCLFRFPLLLLNDLLASFKKLILSLCFGFYNYILRFPLIRKASKRGPAVVKSEMIVSDKYTIESFNVMKKELDRLIKKVNKKLPKDQRIVCKDEGRSVEISRNERTAYFQIDYVHQIHLKGESSSGYELSQIFSYQINRLRIKYWVTNGRFISKRAVAYEILDSILF</sequence>
<keyword evidence="1" id="KW-1133">Transmembrane helix</keyword>
<dbReference type="Proteomes" id="UP000015454">
    <property type="component" value="Unassembled WGS sequence"/>
</dbReference>
<gene>
    <name evidence="2" type="ORF">LEP1GSC050_0522</name>
</gene>
<keyword evidence="3" id="KW-1185">Reference proteome</keyword>
<keyword evidence="1" id="KW-0472">Membrane</keyword>
<dbReference type="AlphaFoldDB" id="T0F5C4"/>
<evidence type="ECO:0000256" key="1">
    <source>
        <dbReference type="SAM" id="Phobius"/>
    </source>
</evidence>
<keyword evidence="1" id="KW-0812">Transmembrane</keyword>
<protein>
    <submittedName>
        <fullName evidence="2">Uncharacterized protein</fullName>
    </submittedName>
</protein>
<evidence type="ECO:0000313" key="2">
    <source>
        <dbReference type="EMBL" id="EQA46330.1"/>
    </source>
</evidence>